<organism evidence="1 2">
    <name type="scientific">Hibiscus syriacus</name>
    <name type="common">Rose of Sharon</name>
    <dbReference type="NCBI Taxonomy" id="106335"/>
    <lineage>
        <taxon>Eukaryota</taxon>
        <taxon>Viridiplantae</taxon>
        <taxon>Streptophyta</taxon>
        <taxon>Embryophyta</taxon>
        <taxon>Tracheophyta</taxon>
        <taxon>Spermatophyta</taxon>
        <taxon>Magnoliopsida</taxon>
        <taxon>eudicotyledons</taxon>
        <taxon>Gunneridae</taxon>
        <taxon>Pentapetalae</taxon>
        <taxon>rosids</taxon>
        <taxon>malvids</taxon>
        <taxon>Malvales</taxon>
        <taxon>Malvaceae</taxon>
        <taxon>Malvoideae</taxon>
        <taxon>Hibiscus</taxon>
    </lineage>
</organism>
<comment type="caution">
    <text evidence="1">The sequence shown here is derived from an EMBL/GenBank/DDBJ whole genome shotgun (WGS) entry which is preliminary data.</text>
</comment>
<evidence type="ECO:0000313" key="2">
    <source>
        <dbReference type="Proteomes" id="UP000436088"/>
    </source>
</evidence>
<name>A0A6A2WF97_HIBSY</name>
<proteinExistence type="predicted"/>
<accession>A0A6A2WF97</accession>
<keyword evidence="2" id="KW-1185">Reference proteome</keyword>
<gene>
    <name evidence="1" type="ORF">F3Y22_tig00117005pilonHSYRG00092</name>
</gene>
<sequence>MCRPIVDGGILFGCALLGQNISVGMECMILYVAPIALIFGRDVDPLVEYVDPELVSTIQLITVASMAGNRGDWHWHLFDTLLPQDILMRITGIKASDVRLSFDPIGRCMICSGMVEDIEHVFKNYLSAFQSWSTLVSLGTIVERSRHLVAATVRALSDSNRIVPAEADIDRREIQWSPPMLSWVNVNTDGARRDSNGFVACSGVYRNHLGYRQIVLELDSLEVVKILKSDTSRLRVWQAQGGTGKENSGRQSARQFNQEDMVFVIEAIPLCYVIKDDLRKDSPYPKGYDVEAVYSYHIGSSEYSSGNRYTLKRKIQNFIDSGDHPPYWGARWKKSAHMSEDINPMRYQKVNQMPRTSKLLIAFEIVSLETRGRLA</sequence>
<evidence type="ECO:0000313" key="1">
    <source>
        <dbReference type="EMBL" id="KAE8656191.1"/>
    </source>
</evidence>
<dbReference type="AlphaFoldDB" id="A0A6A2WF97"/>
<protein>
    <submittedName>
        <fullName evidence="1">Uncharacterized protein</fullName>
    </submittedName>
</protein>
<dbReference type="Proteomes" id="UP000436088">
    <property type="component" value="Unassembled WGS sequence"/>
</dbReference>
<reference evidence="1" key="1">
    <citation type="submission" date="2019-09" db="EMBL/GenBank/DDBJ databases">
        <title>Draft genome information of white flower Hibiscus syriacus.</title>
        <authorList>
            <person name="Kim Y.-M."/>
        </authorList>
    </citation>
    <scope>NUCLEOTIDE SEQUENCE [LARGE SCALE GENOMIC DNA]</scope>
    <source>
        <strain evidence="1">YM2019G1</strain>
    </source>
</reference>
<dbReference type="EMBL" id="VEPZ02001768">
    <property type="protein sequence ID" value="KAE8656191.1"/>
    <property type="molecule type" value="Genomic_DNA"/>
</dbReference>